<dbReference type="InterPro" id="IPR013815">
    <property type="entry name" value="ATP_grasp_subdomain_1"/>
</dbReference>
<dbReference type="InterPro" id="IPR016185">
    <property type="entry name" value="PreATP-grasp_dom_sf"/>
</dbReference>
<dbReference type="PROSITE" id="PS00844">
    <property type="entry name" value="DALA_DALA_LIGASE_2"/>
    <property type="match status" value="1"/>
</dbReference>
<feature type="binding site" evidence="12">
    <location>
        <position position="293"/>
    </location>
    <ligand>
        <name>Mg(2+)</name>
        <dbReference type="ChEBI" id="CHEBI:18420"/>
        <label>1</label>
    </ligand>
</feature>
<sequence length="343" mass="37843">MHKKLKVLVLMGGKSPEHEISLISGREVVANLSPSKYEILPLVISKKGDKWLLTSKEIILKLTNVLDLKGTSKEISLSTYEVVSSLGDKIKESDVVFIAMHGVFGEDGTIQGMLETVGLKYTGSGVLASALGVDKLVFRKLMQRVNVPIPKYVALSKGEKITNLRTRLGDYPYFVKPHNQGSSVGTSLVRKQKDLKSSLERAFKYSNTVLIDEFVQGKEVTCGILGNNMPFALPLVEIHPLIGKYFDYDSKYKESGAEELVPANITKKLTQKVKDLAIKVYNEIGCRGFARVDFILKNNETPVVLEINTIPGLTPTSLLPKAARAAGIKYTKLLDKIINYATE</sequence>
<dbReference type="PANTHER" id="PTHR23132:SF23">
    <property type="entry name" value="D-ALANINE--D-ALANINE LIGASE B"/>
    <property type="match status" value="1"/>
</dbReference>
<comment type="catalytic activity">
    <reaction evidence="10">
        <text>2 D-alanine + ATP = D-alanyl-D-alanine + ADP + phosphate + H(+)</text>
        <dbReference type="Rhea" id="RHEA:11224"/>
        <dbReference type="ChEBI" id="CHEBI:15378"/>
        <dbReference type="ChEBI" id="CHEBI:30616"/>
        <dbReference type="ChEBI" id="CHEBI:43474"/>
        <dbReference type="ChEBI" id="CHEBI:57416"/>
        <dbReference type="ChEBI" id="CHEBI:57822"/>
        <dbReference type="ChEBI" id="CHEBI:456216"/>
        <dbReference type="EC" id="6.3.2.4"/>
    </reaction>
</comment>
<evidence type="ECO:0000313" key="16">
    <source>
        <dbReference type="Proteomes" id="UP000179221"/>
    </source>
</evidence>
<dbReference type="GO" id="GO:0046872">
    <property type="term" value="F:metal ion binding"/>
    <property type="evidence" value="ECO:0007669"/>
    <property type="project" value="UniProtKB-KW"/>
</dbReference>
<dbReference type="NCBIfam" id="NF002378">
    <property type="entry name" value="PRK01372.1"/>
    <property type="match status" value="1"/>
</dbReference>
<keyword evidence="5 13" id="KW-0547">Nucleotide-binding</keyword>
<dbReference type="EMBL" id="MGGL01000004">
    <property type="protein sequence ID" value="OGM27513.1"/>
    <property type="molecule type" value="Genomic_DNA"/>
</dbReference>
<keyword evidence="12" id="KW-0464">Manganese</keyword>
<keyword evidence="6 13" id="KW-0067">ATP-binding</keyword>
<evidence type="ECO:0000256" key="12">
    <source>
        <dbReference type="PIRSR" id="PIRSR039102-3"/>
    </source>
</evidence>
<keyword evidence="3 10" id="KW-0963">Cytoplasm</keyword>
<evidence type="ECO:0000256" key="5">
    <source>
        <dbReference type="ARBA" id="ARBA00022741"/>
    </source>
</evidence>
<dbReference type="Proteomes" id="UP000179221">
    <property type="component" value="Unassembled WGS sequence"/>
</dbReference>
<protein>
    <recommendedName>
        <fullName evidence="10">D-alanine--D-alanine ligase</fullName>
        <ecNumber evidence="10">6.3.2.4</ecNumber>
    </recommendedName>
    <alternativeName>
        <fullName evidence="10">D-Ala-D-Ala ligase</fullName>
    </alternativeName>
    <alternativeName>
        <fullName evidence="10">D-alanylalanine synthetase</fullName>
    </alternativeName>
</protein>
<dbReference type="PROSITE" id="PS50975">
    <property type="entry name" value="ATP_GRASP"/>
    <property type="match status" value="1"/>
</dbReference>
<proteinExistence type="inferred from homology"/>
<evidence type="ECO:0000256" key="3">
    <source>
        <dbReference type="ARBA" id="ARBA00022490"/>
    </source>
</evidence>
<feature type="active site" evidence="11">
    <location>
        <position position="182"/>
    </location>
</feature>
<feature type="binding site" evidence="12">
    <location>
        <position position="308"/>
    </location>
    <ligand>
        <name>Mg(2+)</name>
        <dbReference type="ChEBI" id="CHEBI:18420"/>
        <label>2</label>
    </ligand>
</feature>
<dbReference type="NCBIfam" id="NF002528">
    <property type="entry name" value="PRK01966.1-4"/>
    <property type="match status" value="1"/>
</dbReference>
<dbReference type="EC" id="6.3.2.4" evidence="10"/>
<dbReference type="GO" id="GO:0005524">
    <property type="term" value="F:ATP binding"/>
    <property type="evidence" value="ECO:0007669"/>
    <property type="project" value="UniProtKB-UniRule"/>
</dbReference>
<comment type="pathway">
    <text evidence="10">Cell wall biogenesis; peptidoglycan biosynthesis.</text>
</comment>
<dbReference type="Gene3D" id="3.30.470.20">
    <property type="entry name" value="ATP-grasp fold, B domain"/>
    <property type="match status" value="1"/>
</dbReference>
<evidence type="ECO:0000256" key="7">
    <source>
        <dbReference type="ARBA" id="ARBA00022960"/>
    </source>
</evidence>
<feature type="domain" description="ATP-grasp" evidence="14">
    <location>
        <begin position="139"/>
        <end position="339"/>
    </location>
</feature>
<dbReference type="Pfam" id="PF07478">
    <property type="entry name" value="Dala_Dala_lig_C"/>
    <property type="match status" value="1"/>
</dbReference>
<dbReference type="SUPFAM" id="SSF52440">
    <property type="entry name" value="PreATP-grasp domain"/>
    <property type="match status" value="1"/>
</dbReference>
<dbReference type="Pfam" id="PF01820">
    <property type="entry name" value="Dala_Dala_lig_N"/>
    <property type="match status" value="1"/>
</dbReference>
<dbReference type="PROSITE" id="PS00843">
    <property type="entry name" value="DALA_DALA_LIGASE_1"/>
    <property type="match status" value="1"/>
</dbReference>
<feature type="active site" evidence="11">
    <location>
        <position position="17"/>
    </location>
</feature>
<comment type="similarity">
    <text evidence="2 10">Belongs to the D-alanine--D-alanine ligase family.</text>
</comment>
<comment type="function">
    <text evidence="10">Cell wall formation.</text>
</comment>
<organism evidence="15 16">
    <name type="scientific">Candidatus Woesebacteria bacterium RIFCSPHIGHO2_01_FULL_40_22</name>
    <dbReference type="NCBI Taxonomy" id="1802499"/>
    <lineage>
        <taxon>Bacteria</taxon>
        <taxon>Candidatus Woeseibacteriota</taxon>
    </lineage>
</organism>
<dbReference type="PANTHER" id="PTHR23132">
    <property type="entry name" value="D-ALANINE--D-ALANINE LIGASE"/>
    <property type="match status" value="1"/>
</dbReference>
<evidence type="ECO:0000256" key="8">
    <source>
        <dbReference type="ARBA" id="ARBA00022984"/>
    </source>
</evidence>
<dbReference type="InterPro" id="IPR011761">
    <property type="entry name" value="ATP-grasp"/>
</dbReference>
<gene>
    <name evidence="10" type="primary">ddl</name>
    <name evidence="15" type="ORF">A2628_01860</name>
</gene>
<dbReference type="Gene3D" id="3.30.1490.20">
    <property type="entry name" value="ATP-grasp fold, A domain"/>
    <property type="match status" value="1"/>
</dbReference>
<evidence type="ECO:0000256" key="13">
    <source>
        <dbReference type="PROSITE-ProRule" id="PRU00409"/>
    </source>
</evidence>
<dbReference type="SUPFAM" id="SSF56059">
    <property type="entry name" value="Glutathione synthetase ATP-binding domain-like"/>
    <property type="match status" value="1"/>
</dbReference>
<keyword evidence="4 10" id="KW-0436">Ligase</keyword>
<evidence type="ECO:0000259" key="14">
    <source>
        <dbReference type="PROSITE" id="PS50975"/>
    </source>
</evidence>
<keyword evidence="12" id="KW-0460">Magnesium</keyword>
<feature type="binding site" evidence="12">
    <location>
        <position position="306"/>
    </location>
    <ligand>
        <name>Mg(2+)</name>
        <dbReference type="ChEBI" id="CHEBI:18420"/>
        <label>2</label>
    </ligand>
</feature>
<keyword evidence="8 10" id="KW-0573">Peptidoglycan synthesis</keyword>
<reference evidence="15 16" key="1">
    <citation type="journal article" date="2016" name="Nat. Commun.">
        <title>Thousands of microbial genomes shed light on interconnected biogeochemical processes in an aquifer system.</title>
        <authorList>
            <person name="Anantharaman K."/>
            <person name="Brown C.T."/>
            <person name="Hug L.A."/>
            <person name="Sharon I."/>
            <person name="Castelle C.J."/>
            <person name="Probst A.J."/>
            <person name="Thomas B.C."/>
            <person name="Singh A."/>
            <person name="Wilkins M.J."/>
            <person name="Karaoz U."/>
            <person name="Brodie E.L."/>
            <person name="Williams K.H."/>
            <person name="Hubbard S.S."/>
            <person name="Banfield J.F."/>
        </authorList>
    </citation>
    <scope>NUCLEOTIDE SEQUENCE [LARGE SCALE GENOMIC DNA]</scope>
</reference>
<dbReference type="GO" id="GO:0008716">
    <property type="term" value="F:D-alanine-D-alanine ligase activity"/>
    <property type="evidence" value="ECO:0007669"/>
    <property type="project" value="UniProtKB-UniRule"/>
</dbReference>
<dbReference type="InterPro" id="IPR005905">
    <property type="entry name" value="D_ala_D_ala"/>
</dbReference>
<dbReference type="UniPathway" id="UPA00219"/>
<comment type="cofactor">
    <cofactor evidence="12">
        <name>Mg(2+)</name>
        <dbReference type="ChEBI" id="CHEBI:18420"/>
    </cofactor>
    <cofactor evidence="12">
        <name>Mn(2+)</name>
        <dbReference type="ChEBI" id="CHEBI:29035"/>
    </cofactor>
    <text evidence="12">Binds 2 magnesium or manganese ions per subunit.</text>
</comment>
<comment type="caution">
    <text evidence="15">The sequence shown here is derived from an EMBL/GenBank/DDBJ whole genome shotgun (WGS) entry which is preliminary data.</text>
</comment>
<dbReference type="Gene3D" id="3.40.50.20">
    <property type="match status" value="1"/>
</dbReference>
<dbReference type="InterPro" id="IPR000291">
    <property type="entry name" value="D-Ala_lig_Van_CS"/>
</dbReference>
<feature type="binding site" evidence="12">
    <location>
        <position position="306"/>
    </location>
    <ligand>
        <name>Mg(2+)</name>
        <dbReference type="ChEBI" id="CHEBI:18420"/>
        <label>1</label>
    </ligand>
</feature>
<dbReference type="InterPro" id="IPR011095">
    <property type="entry name" value="Dala_Dala_lig_C"/>
</dbReference>
<dbReference type="GO" id="GO:0071555">
    <property type="term" value="P:cell wall organization"/>
    <property type="evidence" value="ECO:0007669"/>
    <property type="project" value="UniProtKB-KW"/>
</dbReference>
<feature type="active site" evidence="11">
    <location>
        <position position="317"/>
    </location>
</feature>
<evidence type="ECO:0000256" key="11">
    <source>
        <dbReference type="PIRSR" id="PIRSR039102-1"/>
    </source>
</evidence>
<evidence type="ECO:0000256" key="6">
    <source>
        <dbReference type="ARBA" id="ARBA00022840"/>
    </source>
</evidence>
<name>A0A1F7YJP5_9BACT</name>
<keyword evidence="9 10" id="KW-0961">Cell wall biogenesis/degradation</keyword>
<dbReference type="HAMAP" id="MF_00047">
    <property type="entry name" value="Dala_Dala_lig"/>
    <property type="match status" value="1"/>
</dbReference>
<evidence type="ECO:0000256" key="4">
    <source>
        <dbReference type="ARBA" id="ARBA00022598"/>
    </source>
</evidence>
<evidence type="ECO:0000256" key="2">
    <source>
        <dbReference type="ARBA" id="ARBA00010871"/>
    </source>
</evidence>
<dbReference type="PIRSF" id="PIRSF039102">
    <property type="entry name" value="Ddl/VanB"/>
    <property type="match status" value="1"/>
</dbReference>
<dbReference type="GO" id="GO:0008360">
    <property type="term" value="P:regulation of cell shape"/>
    <property type="evidence" value="ECO:0007669"/>
    <property type="project" value="UniProtKB-KW"/>
</dbReference>
<dbReference type="AlphaFoldDB" id="A0A1F7YJP5"/>
<evidence type="ECO:0000313" key="15">
    <source>
        <dbReference type="EMBL" id="OGM27513.1"/>
    </source>
</evidence>
<keyword evidence="12" id="KW-0479">Metal-binding</keyword>
<accession>A0A1F7YJP5</accession>
<dbReference type="NCBIfam" id="TIGR01205">
    <property type="entry name" value="D_ala_D_alaTIGR"/>
    <property type="match status" value="1"/>
</dbReference>
<comment type="subcellular location">
    <subcellularLocation>
        <location evidence="1 10">Cytoplasm</location>
    </subcellularLocation>
</comment>
<dbReference type="InterPro" id="IPR011127">
    <property type="entry name" value="Dala_Dala_lig_N"/>
</dbReference>
<dbReference type="GO" id="GO:0009252">
    <property type="term" value="P:peptidoglycan biosynthetic process"/>
    <property type="evidence" value="ECO:0007669"/>
    <property type="project" value="UniProtKB-UniRule"/>
</dbReference>
<keyword evidence="7 10" id="KW-0133">Cell shape</keyword>
<evidence type="ECO:0000256" key="1">
    <source>
        <dbReference type="ARBA" id="ARBA00004496"/>
    </source>
</evidence>
<evidence type="ECO:0000256" key="9">
    <source>
        <dbReference type="ARBA" id="ARBA00023316"/>
    </source>
</evidence>
<dbReference type="GO" id="GO:0005737">
    <property type="term" value="C:cytoplasm"/>
    <property type="evidence" value="ECO:0007669"/>
    <property type="project" value="UniProtKB-SubCell"/>
</dbReference>
<evidence type="ECO:0000256" key="10">
    <source>
        <dbReference type="HAMAP-Rule" id="MF_00047"/>
    </source>
</evidence>